<evidence type="ECO:0000256" key="1">
    <source>
        <dbReference type="ARBA" id="ARBA00022705"/>
    </source>
</evidence>
<dbReference type="PRINTS" id="PR00853">
    <property type="entry name" value="XPGRADSUPER"/>
</dbReference>
<dbReference type="GO" id="GO:0006260">
    <property type="term" value="P:DNA replication"/>
    <property type="evidence" value="ECO:0007669"/>
    <property type="project" value="UniProtKB-KW"/>
</dbReference>
<keyword evidence="3" id="KW-0479">Metal-binding</keyword>
<keyword evidence="2" id="KW-0540">Nuclease</keyword>
<reference evidence="12" key="1">
    <citation type="journal article" date="2019" name="Philos. Trans. R. Soc. Lond., B, Biol. Sci.">
        <title>Targeted metagenomic recovery of four divergent viruses reveals shared and distinctive characteristics of giant viruses of marine eukaryotes.</title>
        <authorList>
            <person name="Needham D.M."/>
            <person name="Poirier C."/>
            <person name="Hehenberger E."/>
            <person name="Jimenez V."/>
            <person name="Swalwell J.E."/>
            <person name="Santoro A.E."/>
            <person name="Worden A.Z."/>
        </authorList>
    </citation>
    <scope>NUCLEOTIDE SEQUENCE</scope>
    <source>
        <strain evidence="12">MPacV-611</strain>
    </source>
</reference>
<dbReference type="InterPro" id="IPR006084">
    <property type="entry name" value="XPG/Rad2"/>
</dbReference>
<evidence type="ECO:0000256" key="6">
    <source>
        <dbReference type="ARBA" id="ARBA00022801"/>
    </source>
</evidence>
<evidence type="ECO:0000259" key="10">
    <source>
        <dbReference type="SMART" id="SM00484"/>
    </source>
</evidence>
<dbReference type="CDD" id="cd09867">
    <property type="entry name" value="PIN_FEN1"/>
    <property type="match status" value="1"/>
</dbReference>
<dbReference type="EMBL" id="MN448287">
    <property type="protein sequence ID" value="QFG74386.1"/>
    <property type="molecule type" value="Genomic_DNA"/>
</dbReference>
<dbReference type="InterPro" id="IPR029060">
    <property type="entry name" value="PIN-like_dom_sf"/>
</dbReference>
<dbReference type="Gene3D" id="1.10.150.20">
    <property type="entry name" value="5' to 3' exonuclease, C-terminal subdomain"/>
    <property type="match status" value="1"/>
</dbReference>
<keyword evidence="5" id="KW-0227">DNA damage</keyword>
<dbReference type="GO" id="GO:0006281">
    <property type="term" value="P:DNA repair"/>
    <property type="evidence" value="ECO:0007669"/>
    <property type="project" value="UniProtKB-KW"/>
</dbReference>
<dbReference type="InterPro" id="IPR006085">
    <property type="entry name" value="XPG_DNA_repair_N"/>
</dbReference>
<keyword evidence="6" id="KW-0378">Hydrolase</keyword>
<dbReference type="Pfam" id="PF00867">
    <property type="entry name" value="XPG_I"/>
    <property type="match status" value="1"/>
</dbReference>
<keyword evidence="9" id="KW-0234">DNA repair</keyword>
<keyword evidence="8" id="KW-0460">Magnesium</keyword>
<protein>
    <submittedName>
        <fullName evidence="12">XPG I-region protein</fullName>
    </submittedName>
</protein>
<organism evidence="12">
    <name type="scientific">Megaviridae environmental sample</name>
    <dbReference type="NCBI Taxonomy" id="1737588"/>
    <lineage>
        <taxon>Viruses</taxon>
        <taxon>Varidnaviria</taxon>
        <taxon>Bamfordvirae</taxon>
        <taxon>Nucleocytoviricota</taxon>
        <taxon>Megaviricetes</taxon>
        <taxon>Imitervirales</taxon>
        <taxon>Mimiviridae</taxon>
        <taxon>environmental samples</taxon>
    </lineage>
</organism>
<dbReference type="GO" id="GO:0046872">
    <property type="term" value="F:metal ion binding"/>
    <property type="evidence" value="ECO:0007669"/>
    <property type="project" value="UniProtKB-KW"/>
</dbReference>
<evidence type="ECO:0000256" key="3">
    <source>
        <dbReference type="ARBA" id="ARBA00022723"/>
    </source>
</evidence>
<evidence type="ECO:0000256" key="8">
    <source>
        <dbReference type="ARBA" id="ARBA00022842"/>
    </source>
</evidence>
<keyword evidence="7" id="KW-0269">Exonuclease</keyword>
<evidence type="ECO:0000256" key="9">
    <source>
        <dbReference type="ARBA" id="ARBA00023204"/>
    </source>
</evidence>
<accession>A0A5J6VJP9</accession>
<feature type="domain" description="XPG N-terminal" evidence="11">
    <location>
        <begin position="1"/>
        <end position="107"/>
    </location>
</feature>
<dbReference type="InterPro" id="IPR006086">
    <property type="entry name" value="XPG-I_dom"/>
</dbReference>
<dbReference type="SUPFAM" id="SSF47807">
    <property type="entry name" value="5' to 3' exonuclease, C-terminal subdomain"/>
    <property type="match status" value="1"/>
</dbReference>
<evidence type="ECO:0000259" key="11">
    <source>
        <dbReference type="SMART" id="SM00485"/>
    </source>
</evidence>
<dbReference type="InterPro" id="IPR019974">
    <property type="entry name" value="XPG_CS"/>
</dbReference>
<sequence length="328" mass="38076">MGIKSLLKFLENYDTSIINKIDDNNLKFKKIAIDISILLYQVIIAIRNSGSDLTNQQGEITSHILGLFNKTIFLLKKNIIPIYVFDGKPPALKNKILDIRRNIKKKSYIKYKNSITVDDKIKYFKRTVTITKKQIDETKELLDTMGIPYIYAPEEADSQCSYLAKNGFVDGVLTEDMDILTFGSPVIYRNLSSYKKPTIEIRLDNILSKLQLTREQFIEFCILLGCDYNDNIKGVNSKDMYSYYIQFKNIPETLTYLKSKGINTNNFKNYDTIKKYFKDTANVNKNIPILELQKPDINKLEDILVNKYGLLKDKLYKKLIFLKKNNTN</sequence>
<keyword evidence="4" id="KW-0255">Endonuclease</keyword>
<dbReference type="Gene3D" id="3.40.50.1010">
    <property type="entry name" value="5'-nuclease"/>
    <property type="match status" value="1"/>
</dbReference>
<dbReference type="SUPFAM" id="SSF88723">
    <property type="entry name" value="PIN domain-like"/>
    <property type="match status" value="1"/>
</dbReference>
<name>A0A5J6VJP9_9VIRU</name>
<dbReference type="Pfam" id="PF00752">
    <property type="entry name" value="XPG_N"/>
    <property type="match status" value="1"/>
</dbReference>
<evidence type="ECO:0000313" key="12">
    <source>
        <dbReference type="EMBL" id="QFG74386.1"/>
    </source>
</evidence>
<dbReference type="PROSITE" id="PS00841">
    <property type="entry name" value="XPG_1"/>
    <property type="match status" value="1"/>
</dbReference>
<evidence type="ECO:0000256" key="2">
    <source>
        <dbReference type="ARBA" id="ARBA00022722"/>
    </source>
</evidence>
<evidence type="ECO:0000256" key="5">
    <source>
        <dbReference type="ARBA" id="ARBA00022763"/>
    </source>
</evidence>
<dbReference type="GO" id="GO:0004527">
    <property type="term" value="F:exonuclease activity"/>
    <property type="evidence" value="ECO:0007669"/>
    <property type="project" value="UniProtKB-KW"/>
</dbReference>
<dbReference type="FunFam" id="3.40.50.1010:FF:000016">
    <property type="entry name" value="Flap endonuclease 1"/>
    <property type="match status" value="1"/>
</dbReference>
<dbReference type="SMART" id="SM00485">
    <property type="entry name" value="XPGN"/>
    <property type="match status" value="1"/>
</dbReference>
<evidence type="ECO:0000256" key="7">
    <source>
        <dbReference type="ARBA" id="ARBA00022839"/>
    </source>
</evidence>
<dbReference type="PROSITE" id="PS00842">
    <property type="entry name" value="XPG_2"/>
    <property type="match status" value="1"/>
</dbReference>
<evidence type="ECO:0000256" key="4">
    <source>
        <dbReference type="ARBA" id="ARBA00022759"/>
    </source>
</evidence>
<dbReference type="InterPro" id="IPR036279">
    <property type="entry name" value="5-3_exonuclease_C_sf"/>
</dbReference>
<dbReference type="PANTHER" id="PTHR11081">
    <property type="entry name" value="FLAP ENDONUCLEASE FAMILY MEMBER"/>
    <property type="match status" value="1"/>
</dbReference>
<feature type="domain" description="XPG-I" evidence="10">
    <location>
        <begin position="143"/>
        <end position="212"/>
    </location>
</feature>
<proteinExistence type="predicted"/>
<dbReference type="GO" id="GO:0017108">
    <property type="term" value="F:5'-flap endonuclease activity"/>
    <property type="evidence" value="ECO:0007669"/>
    <property type="project" value="TreeGrafter"/>
</dbReference>
<keyword evidence="1" id="KW-0235">DNA replication</keyword>
<dbReference type="SMART" id="SM00484">
    <property type="entry name" value="XPGI"/>
    <property type="match status" value="1"/>
</dbReference>
<dbReference type="PANTHER" id="PTHR11081:SF9">
    <property type="entry name" value="FLAP ENDONUCLEASE 1"/>
    <property type="match status" value="1"/>
</dbReference>